<dbReference type="CDD" id="cd06446">
    <property type="entry name" value="Trp-synth_B"/>
    <property type="match status" value="1"/>
</dbReference>
<evidence type="ECO:0000256" key="5">
    <source>
        <dbReference type="ARBA" id="ARBA00011270"/>
    </source>
</evidence>
<evidence type="ECO:0000256" key="8">
    <source>
        <dbReference type="ARBA" id="ARBA00022898"/>
    </source>
</evidence>
<name>A0ABQ6LZF8_9GAMM</name>
<accession>A0ABQ6LZF8</accession>
<evidence type="ECO:0000313" key="14">
    <source>
        <dbReference type="EMBL" id="GMG87465.1"/>
    </source>
</evidence>
<sequence length="406" mass="43858">MSASKTPFDFSSMPDARGHFGPYGGRFVSETLIHALDELDAMYQRLKDDPEFRAEFDRDLAYYVGRPSPLYHAERLSRENGGAQIWLKREDLNHTGAHKVNNTVGQALLAKHSGKTRVIAETGAGQHGVATATVAARLGLECAVFMGAEDVKRQSPNVYRMKLLGAEVIAVESGSKTLKDAMNEAMRDWVTNVDNTFYIIGTVAGPHPYPMLVRDFNSVIGREARKQSLEQFGQLPDALVACVGGGSNAIGLFHEFLGDEQVQIFGVEAGGDGVQTGRHAAPLSAGVPGVLHGNRTYLMEDEDGQIIETHSVSAGLDYPGVGPEHAWLKDIGRANYVAINDDEALAAFRKLTRTEGILPALESSHAVAYALKLAAEMTPEQNIVVNLSGRGDKDIFTIAAIDGIEV</sequence>
<keyword evidence="8 12" id="KW-0663">Pyridoxal phosphate</keyword>
<dbReference type="HAMAP" id="MF_00133">
    <property type="entry name" value="Trp_synth_beta"/>
    <property type="match status" value="1"/>
</dbReference>
<reference evidence="14 15" key="1">
    <citation type="submission" date="2023-04" db="EMBL/GenBank/DDBJ databases">
        <title>Marinobulbifer ophiurae gen. nov., sp. Nov., isolate from tissue of brittle star Ophioplocus japonicus.</title>
        <authorList>
            <person name="Kawano K."/>
            <person name="Sawayama S."/>
            <person name="Nakagawa S."/>
        </authorList>
    </citation>
    <scope>NUCLEOTIDE SEQUENCE [LARGE SCALE GENOMIC DNA]</scope>
    <source>
        <strain evidence="14 15">NKW57</strain>
    </source>
</reference>
<evidence type="ECO:0000256" key="3">
    <source>
        <dbReference type="ARBA" id="ARBA00004733"/>
    </source>
</evidence>
<dbReference type="NCBIfam" id="TIGR00263">
    <property type="entry name" value="trpB"/>
    <property type="match status" value="1"/>
</dbReference>
<dbReference type="Gene3D" id="3.40.50.1100">
    <property type="match status" value="2"/>
</dbReference>
<gene>
    <name evidence="12 14" type="primary">trpB</name>
    <name evidence="14" type="ORF">MNKW57_17860</name>
</gene>
<evidence type="ECO:0000256" key="9">
    <source>
        <dbReference type="ARBA" id="ARBA00023141"/>
    </source>
</evidence>
<keyword evidence="15" id="KW-1185">Reference proteome</keyword>
<evidence type="ECO:0000256" key="2">
    <source>
        <dbReference type="ARBA" id="ARBA00002786"/>
    </source>
</evidence>
<protein>
    <recommendedName>
        <fullName evidence="12">Tryptophan synthase beta chain</fullName>
        <ecNumber evidence="12">4.2.1.20</ecNumber>
    </recommendedName>
</protein>
<dbReference type="InterPro" id="IPR001926">
    <property type="entry name" value="TrpB-like_PALP"/>
</dbReference>
<keyword evidence="10 12" id="KW-0456">Lyase</keyword>
<comment type="cofactor">
    <cofactor evidence="1 12">
        <name>pyridoxal 5'-phosphate</name>
        <dbReference type="ChEBI" id="CHEBI:597326"/>
    </cofactor>
</comment>
<keyword evidence="9 12" id="KW-0057">Aromatic amino acid biosynthesis</keyword>
<proteinExistence type="inferred from homology"/>
<dbReference type="InterPro" id="IPR023026">
    <property type="entry name" value="Trp_synth_beta/beta-like"/>
</dbReference>
<evidence type="ECO:0000256" key="12">
    <source>
        <dbReference type="HAMAP-Rule" id="MF_00133"/>
    </source>
</evidence>
<dbReference type="Pfam" id="PF00291">
    <property type="entry name" value="PALP"/>
    <property type="match status" value="1"/>
</dbReference>
<feature type="domain" description="Tryptophan synthase beta chain-like PALP" evidence="13">
    <location>
        <begin position="65"/>
        <end position="389"/>
    </location>
</feature>
<dbReference type="InterPro" id="IPR036052">
    <property type="entry name" value="TrpB-like_PALP_sf"/>
</dbReference>
<comment type="catalytic activity">
    <reaction evidence="11 12">
        <text>(1S,2R)-1-C-(indol-3-yl)glycerol 3-phosphate + L-serine = D-glyceraldehyde 3-phosphate + L-tryptophan + H2O</text>
        <dbReference type="Rhea" id="RHEA:10532"/>
        <dbReference type="ChEBI" id="CHEBI:15377"/>
        <dbReference type="ChEBI" id="CHEBI:33384"/>
        <dbReference type="ChEBI" id="CHEBI:57912"/>
        <dbReference type="ChEBI" id="CHEBI:58866"/>
        <dbReference type="ChEBI" id="CHEBI:59776"/>
        <dbReference type="EC" id="4.2.1.20"/>
    </reaction>
</comment>
<evidence type="ECO:0000256" key="10">
    <source>
        <dbReference type="ARBA" id="ARBA00023239"/>
    </source>
</evidence>
<comment type="function">
    <text evidence="2 12">The beta subunit is responsible for the synthesis of L-tryptophan from indole and L-serine.</text>
</comment>
<dbReference type="InterPro" id="IPR006653">
    <property type="entry name" value="Trp_synth_b_CS"/>
</dbReference>
<evidence type="ECO:0000313" key="15">
    <source>
        <dbReference type="Proteomes" id="UP001224392"/>
    </source>
</evidence>
<dbReference type="PIRSF" id="PIRSF001413">
    <property type="entry name" value="Trp_syn_beta"/>
    <property type="match status" value="1"/>
</dbReference>
<dbReference type="PANTHER" id="PTHR48077:SF3">
    <property type="entry name" value="TRYPTOPHAN SYNTHASE"/>
    <property type="match status" value="1"/>
</dbReference>
<evidence type="ECO:0000256" key="7">
    <source>
        <dbReference type="ARBA" id="ARBA00022822"/>
    </source>
</evidence>
<dbReference type="SUPFAM" id="SSF53686">
    <property type="entry name" value="Tryptophan synthase beta subunit-like PLP-dependent enzymes"/>
    <property type="match status" value="1"/>
</dbReference>
<comment type="similarity">
    <text evidence="4 12">Belongs to the TrpB family.</text>
</comment>
<dbReference type="EMBL" id="BSYJ01000003">
    <property type="protein sequence ID" value="GMG87465.1"/>
    <property type="molecule type" value="Genomic_DNA"/>
</dbReference>
<comment type="pathway">
    <text evidence="3 12">Amino-acid biosynthesis; L-tryptophan biosynthesis; L-tryptophan from chorismate: step 5/5.</text>
</comment>
<dbReference type="PROSITE" id="PS00168">
    <property type="entry name" value="TRP_SYNTHASE_BETA"/>
    <property type="match status" value="1"/>
</dbReference>
<feature type="modified residue" description="N6-(pyridoxal phosphate)lysine" evidence="12">
    <location>
        <position position="99"/>
    </location>
</feature>
<evidence type="ECO:0000256" key="11">
    <source>
        <dbReference type="ARBA" id="ARBA00049047"/>
    </source>
</evidence>
<organism evidence="14 15">
    <name type="scientific">Biformimicrobium ophioploci</name>
    <dbReference type="NCBI Taxonomy" id="3036711"/>
    <lineage>
        <taxon>Bacteria</taxon>
        <taxon>Pseudomonadati</taxon>
        <taxon>Pseudomonadota</taxon>
        <taxon>Gammaproteobacteria</taxon>
        <taxon>Cellvibrionales</taxon>
        <taxon>Microbulbiferaceae</taxon>
        <taxon>Biformimicrobium</taxon>
    </lineage>
</organism>
<evidence type="ECO:0000256" key="1">
    <source>
        <dbReference type="ARBA" id="ARBA00001933"/>
    </source>
</evidence>
<keyword evidence="6 12" id="KW-0028">Amino-acid biosynthesis</keyword>
<evidence type="ECO:0000259" key="13">
    <source>
        <dbReference type="Pfam" id="PF00291"/>
    </source>
</evidence>
<evidence type="ECO:0000256" key="6">
    <source>
        <dbReference type="ARBA" id="ARBA00022605"/>
    </source>
</evidence>
<comment type="caution">
    <text evidence="14">The sequence shown here is derived from an EMBL/GenBank/DDBJ whole genome shotgun (WGS) entry which is preliminary data.</text>
</comment>
<dbReference type="Proteomes" id="UP001224392">
    <property type="component" value="Unassembled WGS sequence"/>
</dbReference>
<keyword evidence="7 12" id="KW-0822">Tryptophan biosynthesis</keyword>
<dbReference type="EC" id="4.2.1.20" evidence="12"/>
<dbReference type="InterPro" id="IPR006654">
    <property type="entry name" value="Trp_synth_beta"/>
</dbReference>
<comment type="subunit">
    <text evidence="5 12">Tetramer of two alpha and two beta chains.</text>
</comment>
<evidence type="ECO:0000256" key="4">
    <source>
        <dbReference type="ARBA" id="ARBA00009982"/>
    </source>
</evidence>
<dbReference type="PANTHER" id="PTHR48077">
    <property type="entry name" value="TRYPTOPHAN SYNTHASE-RELATED"/>
    <property type="match status" value="1"/>
</dbReference>